<dbReference type="Pfam" id="PF23562">
    <property type="entry name" value="AMP-binding_C_3"/>
    <property type="match status" value="1"/>
</dbReference>
<evidence type="ECO:0000256" key="1">
    <source>
        <dbReference type="ARBA" id="ARBA00022450"/>
    </source>
</evidence>
<name>A0A9W4XI33_9PLEO</name>
<dbReference type="PANTHER" id="PTHR43439:SF2">
    <property type="entry name" value="ENZYME, PUTATIVE (JCVI)-RELATED"/>
    <property type="match status" value="1"/>
</dbReference>
<keyword evidence="2" id="KW-0597">Phosphoprotein</keyword>
<dbReference type="InterPro" id="IPR042099">
    <property type="entry name" value="ANL_N_sf"/>
</dbReference>
<dbReference type="PROSITE" id="PS00455">
    <property type="entry name" value="AMP_BINDING"/>
    <property type="match status" value="1"/>
</dbReference>
<dbReference type="Pfam" id="PF00501">
    <property type="entry name" value="AMP-binding"/>
    <property type="match status" value="1"/>
</dbReference>
<evidence type="ECO:0000313" key="5">
    <source>
        <dbReference type="Proteomes" id="UP001152607"/>
    </source>
</evidence>
<organism evidence="4 5">
    <name type="scientific">Periconia digitata</name>
    <dbReference type="NCBI Taxonomy" id="1303443"/>
    <lineage>
        <taxon>Eukaryota</taxon>
        <taxon>Fungi</taxon>
        <taxon>Dikarya</taxon>
        <taxon>Ascomycota</taxon>
        <taxon>Pezizomycotina</taxon>
        <taxon>Dothideomycetes</taxon>
        <taxon>Pleosporomycetidae</taxon>
        <taxon>Pleosporales</taxon>
        <taxon>Massarineae</taxon>
        <taxon>Periconiaceae</taxon>
        <taxon>Periconia</taxon>
    </lineage>
</organism>
<dbReference type="SUPFAM" id="SSF56801">
    <property type="entry name" value="Acetyl-CoA synthetase-like"/>
    <property type="match status" value="1"/>
</dbReference>
<reference evidence="4" key="1">
    <citation type="submission" date="2023-01" db="EMBL/GenBank/DDBJ databases">
        <authorList>
            <person name="Van Ghelder C."/>
            <person name="Rancurel C."/>
        </authorList>
    </citation>
    <scope>NUCLEOTIDE SEQUENCE</scope>
    <source>
        <strain evidence="4">CNCM I-4278</strain>
    </source>
</reference>
<dbReference type="PANTHER" id="PTHR43439">
    <property type="entry name" value="PHENYLACETATE-COENZYME A LIGASE"/>
    <property type="match status" value="1"/>
</dbReference>
<dbReference type="InterPro" id="IPR051414">
    <property type="entry name" value="Adenylate-forming_Reductase"/>
</dbReference>
<dbReference type="Gene3D" id="3.40.50.12780">
    <property type="entry name" value="N-terminal domain of ligase-like"/>
    <property type="match status" value="1"/>
</dbReference>
<comment type="caution">
    <text evidence="4">The sequence shown here is derived from an EMBL/GenBank/DDBJ whole genome shotgun (WGS) entry which is preliminary data.</text>
</comment>
<keyword evidence="1" id="KW-0596">Phosphopantetheine</keyword>
<evidence type="ECO:0000256" key="2">
    <source>
        <dbReference type="ARBA" id="ARBA00022553"/>
    </source>
</evidence>
<dbReference type="EMBL" id="CAOQHR010000003">
    <property type="protein sequence ID" value="CAI6332749.1"/>
    <property type="molecule type" value="Genomic_DNA"/>
</dbReference>
<evidence type="ECO:0000313" key="4">
    <source>
        <dbReference type="EMBL" id="CAI6332749.1"/>
    </source>
</evidence>
<dbReference type="OrthoDB" id="429813at2759"/>
<proteinExistence type="predicted"/>
<dbReference type="InterPro" id="IPR020845">
    <property type="entry name" value="AMP-binding_CS"/>
</dbReference>
<evidence type="ECO:0000259" key="3">
    <source>
        <dbReference type="Pfam" id="PF00501"/>
    </source>
</evidence>
<protein>
    <recommendedName>
        <fullName evidence="3">AMP-dependent synthetase/ligase domain-containing protein</fullName>
    </recommendedName>
</protein>
<gene>
    <name evidence="4" type="ORF">PDIGIT_LOCUS5779</name>
</gene>
<dbReference type="AlphaFoldDB" id="A0A9W4XI33"/>
<dbReference type="Proteomes" id="UP001152607">
    <property type="component" value="Unassembled WGS sequence"/>
</dbReference>
<accession>A0A9W4XI33</accession>
<keyword evidence="5" id="KW-1185">Reference proteome</keyword>
<sequence>MFETVMFMGHQDIRYFIILVALMKTGHKVLLSSHHNSVAGHAELIKQSDCGIMLYASGFPVHPILERCRMESVCIPELDYLLDDAMSCEEFPYEKTFDEAKMHPCMVIHTSGSTGLPRPVVWTNWTMAGIDSEHLISPSNGRPTLWGGILTQNSRRAFSALPVSQGSGLVSAITRVCYGNTTIVIGPPGLPSADTIAEMIDNADIDSVFCVPATLEEAATRPDILPKLGQLKYVAYTGTFLSQPAGDSISQIVPLYSVMASTEISILAQYATDPEDWQYIHPNTHISGIQMRPYRNLYELVIVRNDKQADDQGIFKNFPHLHEFPTSDLYDAHPSKPGLWKYVGRADDMIVLKNGWNFHPGMLEQLLASHSAVRHCVVLGTGRHVPAALIELVEDRDDVVGQGEVMRMLGPLIDRANSYSDGAGQLRKDCVIFAKKGKPFAVVGKGSVQRGATIALYEKEIERLYSEVSAGGVKM</sequence>
<feature type="domain" description="AMP-dependent synthetase/ligase" evidence="3">
    <location>
        <begin position="4"/>
        <end position="280"/>
    </location>
</feature>
<dbReference type="InterPro" id="IPR000873">
    <property type="entry name" value="AMP-dep_synth/lig_dom"/>
</dbReference>